<keyword evidence="1" id="KW-0472">Membrane</keyword>
<organism evidence="2 3">
    <name type="scientific">Triparma verrucosa</name>
    <dbReference type="NCBI Taxonomy" id="1606542"/>
    <lineage>
        <taxon>Eukaryota</taxon>
        <taxon>Sar</taxon>
        <taxon>Stramenopiles</taxon>
        <taxon>Ochrophyta</taxon>
        <taxon>Bolidophyceae</taxon>
        <taxon>Parmales</taxon>
        <taxon>Triparmaceae</taxon>
        <taxon>Triparma</taxon>
    </lineage>
</organism>
<dbReference type="AlphaFoldDB" id="A0A9W7CH81"/>
<evidence type="ECO:0000313" key="3">
    <source>
        <dbReference type="Proteomes" id="UP001165160"/>
    </source>
</evidence>
<feature type="transmembrane region" description="Helical" evidence="1">
    <location>
        <begin position="73"/>
        <end position="92"/>
    </location>
</feature>
<accession>A0A9W7CH81</accession>
<evidence type="ECO:0000313" key="2">
    <source>
        <dbReference type="EMBL" id="GMI04634.1"/>
    </source>
</evidence>
<comment type="caution">
    <text evidence="2">The sequence shown here is derived from an EMBL/GenBank/DDBJ whole genome shotgun (WGS) entry which is preliminary data.</text>
</comment>
<protein>
    <submittedName>
        <fullName evidence="2">Uncharacterized protein</fullName>
    </submittedName>
</protein>
<keyword evidence="1" id="KW-0812">Transmembrane</keyword>
<feature type="transmembrane region" description="Helical" evidence="1">
    <location>
        <begin position="112"/>
        <end position="129"/>
    </location>
</feature>
<keyword evidence="1" id="KW-1133">Transmembrane helix</keyword>
<name>A0A9W7CH81_9STRA</name>
<dbReference type="EMBL" id="BRXX01000319">
    <property type="protein sequence ID" value="GMI04634.1"/>
    <property type="molecule type" value="Genomic_DNA"/>
</dbReference>
<proteinExistence type="predicted"/>
<keyword evidence="3" id="KW-1185">Reference proteome</keyword>
<dbReference type="Proteomes" id="UP001165160">
    <property type="component" value="Unassembled WGS sequence"/>
</dbReference>
<reference evidence="3" key="1">
    <citation type="journal article" date="2023" name="Commun. Biol.">
        <title>Genome analysis of Parmales, the sister group of diatoms, reveals the evolutionary specialization of diatoms from phago-mixotrophs to photoautotrophs.</title>
        <authorList>
            <person name="Ban H."/>
            <person name="Sato S."/>
            <person name="Yoshikawa S."/>
            <person name="Yamada K."/>
            <person name="Nakamura Y."/>
            <person name="Ichinomiya M."/>
            <person name="Sato N."/>
            <person name="Blanc-Mathieu R."/>
            <person name="Endo H."/>
            <person name="Kuwata A."/>
            <person name="Ogata H."/>
        </authorList>
    </citation>
    <scope>NUCLEOTIDE SEQUENCE [LARGE SCALE GENOMIC DNA]</scope>
    <source>
        <strain evidence="3">NIES 3699</strain>
    </source>
</reference>
<sequence length="153" mass="17330">MVLLQNRKKGLRRMVNECLIVVTGFKAPWDAYKVSIGAEQEIDTVGDPMLELTTNKYFAAIVQFRHPYEVGGLYFLVNMCLPLLWLTILLALDLANENLSEGTLKLLTNLGIGLGITLVTLLGAFYLLINKEYRHTFYSSLTGPQMTRRNFLE</sequence>
<gene>
    <name evidence="2" type="ORF">TrVE_jg1402</name>
</gene>
<feature type="non-terminal residue" evidence="2">
    <location>
        <position position="1"/>
    </location>
</feature>
<evidence type="ECO:0000256" key="1">
    <source>
        <dbReference type="SAM" id="Phobius"/>
    </source>
</evidence>